<protein>
    <submittedName>
        <fullName evidence="2">Uncharacterized protein</fullName>
    </submittedName>
</protein>
<gene>
    <name evidence="2" type="ORF">HPP92_022459</name>
</gene>
<sequence>MENGGGISDKAPPNLNQKLPIQIRSNQSLETMIEDETKSDGILMEFMAMD</sequence>
<feature type="region of interest" description="Disordered" evidence="1">
    <location>
        <begin position="1"/>
        <end position="20"/>
    </location>
</feature>
<dbReference type="Proteomes" id="UP000639772">
    <property type="component" value="Chromosome 12"/>
</dbReference>
<reference evidence="2 3" key="1">
    <citation type="journal article" date="2020" name="Nat. Food">
        <title>A phased Vanilla planifolia genome enables genetic improvement of flavour and production.</title>
        <authorList>
            <person name="Hasing T."/>
            <person name="Tang H."/>
            <person name="Brym M."/>
            <person name="Khazi F."/>
            <person name="Huang T."/>
            <person name="Chambers A.H."/>
        </authorList>
    </citation>
    <scope>NUCLEOTIDE SEQUENCE [LARGE SCALE GENOMIC DNA]</scope>
    <source>
        <tissue evidence="2">Leaf</tissue>
    </source>
</reference>
<evidence type="ECO:0000313" key="2">
    <source>
        <dbReference type="EMBL" id="KAG0459331.1"/>
    </source>
</evidence>
<comment type="caution">
    <text evidence="2">The sequence shown here is derived from an EMBL/GenBank/DDBJ whole genome shotgun (WGS) entry which is preliminary data.</text>
</comment>
<proteinExistence type="predicted"/>
<dbReference type="EMBL" id="JADCNM010000012">
    <property type="protein sequence ID" value="KAG0459331.1"/>
    <property type="molecule type" value="Genomic_DNA"/>
</dbReference>
<name>A0A835PVQ9_VANPL</name>
<evidence type="ECO:0000313" key="3">
    <source>
        <dbReference type="Proteomes" id="UP000639772"/>
    </source>
</evidence>
<accession>A0A835PVQ9</accession>
<evidence type="ECO:0000256" key="1">
    <source>
        <dbReference type="SAM" id="MobiDB-lite"/>
    </source>
</evidence>
<organism evidence="2 3">
    <name type="scientific">Vanilla planifolia</name>
    <name type="common">Vanilla</name>
    <dbReference type="NCBI Taxonomy" id="51239"/>
    <lineage>
        <taxon>Eukaryota</taxon>
        <taxon>Viridiplantae</taxon>
        <taxon>Streptophyta</taxon>
        <taxon>Embryophyta</taxon>
        <taxon>Tracheophyta</taxon>
        <taxon>Spermatophyta</taxon>
        <taxon>Magnoliopsida</taxon>
        <taxon>Liliopsida</taxon>
        <taxon>Asparagales</taxon>
        <taxon>Orchidaceae</taxon>
        <taxon>Vanilloideae</taxon>
        <taxon>Vanilleae</taxon>
        <taxon>Vanilla</taxon>
    </lineage>
</organism>
<dbReference type="AlphaFoldDB" id="A0A835PVQ9"/>